<dbReference type="GO" id="GO:0046872">
    <property type="term" value="F:metal ion binding"/>
    <property type="evidence" value="ECO:0007669"/>
    <property type="project" value="UniProtKB-KW"/>
</dbReference>
<keyword evidence="1 4" id="KW-0349">Heme</keyword>
<dbReference type="Proteomes" id="UP000549394">
    <property type="component" value="Unassembled WGS sequence"/>
</dbReference>
<reference evidence="6 7" key="1">
    <citation type="submission" date="2020-08" db="EMBL/GenBank/DDBJ databases">
        <authorList>
            <person name="Hejnol A."/>
        </authorList>
    </citation>
    <scope>NUCLEOTIDE SEQUENCE [LARGE SCALE GENOMIC DNA]</scope>
</reference>
<proteinExistence type="inferred from homology"/>
<dbReference type="SUPFAM" id="SSF46458">
    <property type="entry name" value="Globin-like"/>
    <property type="match status" value="1"/>
</dbReference>
<dbReference type="AlphaFoldDB" id="A0A7I8W625"/>
<feature type="domain" description="Globin" evidence="5">
    <location>
        <begin position="7"/>
        <end position="95"/>
    </location>
</feature>
<name>A0A7I8W625_9ANNE</name>
<keyword evidence="3" id="KW-0408">Iron</keyword>
<accession>A0A7I8W625</accession>
<dbReference type="GO" id="GO:0019825">
    <property type="term" value="F:oxygen binding"/>
    <property type="evidence" value="ECO:0007669"/>
    <property type="project" value="InterPro"/>
</dbReference>
<gene>
    <name evidence="6" type="ORF">DGYR_LOCUS10840</name>
</gene>
<keyword evidence="7" id="KW-1185">Reference proteome</keyword>
<dbReference type="InterPro" id="IPR000971">
    <property type="entry name" value="Globin"/>
</dbReference>
<comment type="caution">
    <text evidence="6">The sequence shown here is derived from an EMBL/GenBank/DDBJ whole genome shotgun (WGS) entry which is preliminary data.</text>
</comment>
<evidence type="ECO:0000256" key="2">
    <source>
        <dbReference type="ARBA" id="ARBA00022723"/>
    </source>
</evidence>
<evidence type="ECO:0000259" key="5">
    <source>
        <dbReference type="Pfam" id="PF00042"/>
    </source>
</evidence>
<dbReference type="InterPro" id="IPR012292">
    <property type="entry name" value="Globin/Proto"/>
</dbReference>
<evidence type="ECO:0000313" key="6">
    <source>
        <dbReference type="EMBL" id="CAD5123125.1"/>
    </source>
</evidence>
<dbReference type="PANTHER" id="PTHR46458:SF5">
    <property type="entry name" value="GLOBIN FAMILY PROFILE DOMAIN-CONTAINING PROTEIN"/>
    <property type="match status" value="1"/>
</dbReference>
<dbReference type="Pfam" id="PF00042">
    <property type="entry name" value="Globin"/>
    <property type="match status" value="1"/>
</dbReference>
<comment type="similarity">
    <text evidence="4">Belongs to the globin family.</text>
</comment>
<dbReference type="EMBL" id="CAJFCJ010000019">
    <property type="protein sequence ID" value="CAD5123125.1"/>
    <property type="molecule type" value="Genomic_DNA"/>
</dbReference>
<dbReference type="OrthoDB" id="6344802at2759"/>
<evidence type="ECO:0000256" key="3">
    <source>
        <dbReference type="ARBA" id="ARBA00023004"/>
    </source>
</evidence>
<evidence type="ECO:0000313" key="7">
    <source>
        <dbReference type="Proteomes" id="UP000549394"/>
    </source>
</evidence>
<organism evidence="6 7">
    <name type="scientific">Dimorphilus gyrociliatus</name>
    <dbReference type="NCBI Taxonomy" id="2664684"/>
    <lineage>
        <taxon>Eukaryota</taxon>
        <taxon>Metazoa</taxon>
        <taxon>Spiralia</taxon>
        <taxon>Lophotrochozoa</taxon>
        <taxon>Annelida</taxon>
        <taxon>Polychaeta</taxon>
        <taxon>Polychaeta incertae sedis</taxon>
        <taxon>Dinophilidae</taxon>
        <taxon>Dimorphilus</taxon>
    </lineage>
</organism>
<evidence type="ECO:0000256" key="1">
    <source>
        <dbReference type="ARBA" id="ARBA00022617"/>
    </source>
</evidence>
<dbReference type="Gene3D" id="1.10.490.10">
    <property type="entry name" value="Globins"/>
    <property type="match status" value="1"/>
</dbReference>
<dbReference type="GO" id="GO:0005344">
    <property type="term" value="F:oxygen carrier activity"/>
    <property type="evidence" value="ECO:0007669"/>
    <property type="project" value="UniProtKB-KW"/>
</dbReference>
<keyword evidence="4" id="KW-0813">Transport</keyword>
<sequence>MDDSKLLESTAFENSAASIFNIFDSVMENSENVDEAIKTCQRAGRMHSRIQNFDVAYFKDMEGTYIEACKNVLGDRFTEATEKNFRLLYGFVVQHMIDGLQATKSKVTTVDANRI</sequence>
<dbReference type="InterPro" id="IPR009050">
    <property type="entry name" value="Globin-like_sf"/>
</dbReference>
<dbReference type="InterPro" id="IPR050532">
    <property type="entry name" value="Globin-like_OT"/>
</dbReference>
<dbReference type="PANTHER" id="PTHR46458">
    <property type="entry name" value="BLR2807 PROTEIN"/>
    <property type="match status" value="1"/>
</dbReference>
<keyword evidence="2" id="KW-0479">Metal-binding</keyword>
<dbReference type="GO" id="GO:0020037">
    <property type="term" value="F:heme binding"/>
    <property type="evidence" value="ECO:0007669"/>
    <property type="project" value="InterPro"/>
</dbReference>
<evidence type="ECO:0000256" key="4">
    <source>
        <dbReference type="RuleBase" id="RU000356"/>
    </source>
</evidence>
<protein>
    <submittedName>
        <fullName evidence="6">DgyrCDS11498</fullName>
    </submittedName>
</protein>
<keyword evidence="4" id="KW-0561">Oxygen transport</keyword>